<feature type="region of interest" description="Disordered" evidence="1">
    <location>
        <begin position="177"/>
        <end position="243"/>
    </location>
</feature>
<feature type="non-terminal residue" evidence="2">
    <location>
        <position position="1"/>
    </location>
</feature>
<reference evidence="3" key="2">
    <citation type="submission" date="2015-01" db="EMBL/GenBank/DDBJ databases">
        <title>Evolutionary Origins and Diversification of the Mycorrhizal Mutualists.</title>
        <authorList>
            <consortium name="DOE Joint Genome Institute"/>
            <consortium name="Mycorrhizal Genomics Consortium"/>
            <person name="Kohler A."/>
            <person name="Kuo A."/>
            <person name="Nagy L.G."/>
            <person name="Floudas D."/>
            <person name="Copeland A."/>
            <person name="Barry K.W."/>
            <person name="Cichocki N."/>
            <person name="Veneault-Fourrey C."/>
            <person name="LaButti K."/>
            <person name="Lindquist E.A."/>
            <person name="Lipzen A."/>
            <person name="Lundell T."/>
            <person name="Morin E."/>
            <person name="Murat C."/>
            <person name="Riley R."/>
            <person name="Ohm R."/>
            <person name="Sun H."/>
            <person name="Tunlid A."/>
            <person name="Henrissat B."/>
            <person name="Grigoriev I.V."/>
            <person name="Hibbett D.S."/>
            <person name="Martin F."/>
        </authorList>
    </citation>
    <scope>NUCLEOTIDE SEQUENCE [LARGE SCALE GENOMIC DNA]</scope>
    <source>
        <strain evidence="3">LaAM-08-1</strain>
    </source>
</reference>
<evidence type="ECO:0000256" key="1">
    <source>
        <dbReference type="SAM" id="MobiDB-lite"/>
    </source>
</evidence>
<dbReference type="AlphaFoldDB" id="A0A0C9WUI3"/>
<dbReference type="Proteomes" id="UP000054477">
    <property type="component" value="Unassembled WGS sequence"/>
</dbReference>
<organism evidence="2 3">
    <name type="scientific">Laccaria amethystina LaAM-08-1</name>
    <dbReference type="NCBI Taxonomy" id="1095629"/>
    <lineage>
        <taxon>Eukaryota</taxon>
        <taxon>Fungi</taxon>
        <taxon>Dikarya</taxon>
        <taxon>Basidiomycota</taxon>
        <taxon>Agaricomycotina</taxon>
        <taxon>Agaricomycetes</taxon>
        <taxon>Agaricomycetidae</taxon>
        <taxon>Agaricales</taxon>
        <taxon>Agaricineae</taxon>
        <taxon>Hydnangiaceae</taxon>
        <taxon>Laccaria</taxon>
    </lineage>
</organism>
<reference evidence="2 3" key="1">
    <citation type="submission" date="2014-04" db="EMBL/GenBank/DDBJ databases">
        <authorList>
            <consortium name="DOE Joint Genome Institute"/>
            <person name="Kuo A."/>
            <person name="Kohler A."/>
            <person name="Nagy L.G."/>
            <person name="Floudas D."/>
            <person name="Copeland A."/>
            <person name="Barry K.W."/>
            <person name="Cichocki N."/>
            <person name="Veneault-Fourrey C."/>
            <person name="LaButti K."/>
            <person name="Lindquist E.A."/>
            <person name="Lipzen A."/>
            <person name="Lundell T."/>
            <person name="Morin E."/>
            <person name="Murat C."/>
            <person name="Sun H."/>
            <person name="Tunlid A."/>
            <person name="Henrissat B."/>
            <person name="Grigoriev I.V."/>
            <person name="Hibbett D.S."/>
            <person name="Martin F."/>
            <person name="Nordberg H.P."/>
            <person name="Cantor M.N."/>
            <person name="Hua S.X."/>
        </authorList>
    </citation>
    <scope>NUCLEOTIDE SEQUENCE [LARGE SCALE GENOMIC DNA]</scope>
    <source>
        <strain evidence="2 3">LaAM-08-1</strain>
    </source>
</reference>
<proteinExistence type="predicted"/>
<protein>
    <submittedName>
        <fullName evidence="2">Uncharacterized protein</fullName>
    </submittedName>
</protein>
<dbReference type="STRING" id="1095629.A0A0C9WUI3"/>
<evidence type="ECO:0000313" key="3">
    <source>
        <dbReference type="Proteomes" id="UP000054477"/>
    </source>
</evidence>
<name>A0A0C9WUI3_9AGAR</name>
<dbReference type="OrthoDB" id="1939643at2759"/>
<dbReference type="EMBL" id="KN838739">
    <property type="protein sequence ID" value="KIJ95900.1"/>
    <property type="molecule type" value="Genomic_DNA"/>
</dbReference>
<keyword evidence="3" id="KW-1185">Reference proteome</keyword>
<feature type="compositionally biased region" description="Polar residues" evidence="1">
    <location>
        <begin position="180"/>
        <end position="194"/>
    </location>
</feature>
<feature type="compositionally biased region" description="Acidic residues" evidence="1">
    <location>
        <begin position="202"/>
        <end position="212"/>
    </location>
</feature>
<gene>
    <name evidence="2" type="ORF">K443DRAFT_108073</name>
</gene>
<accession>A0A0C9WUI3</accession>
<evidence type="ECO:0000313" key="2">
    <source>
        <dbReference type="EMBL" id="KIJ95900.1"/>
    </source>
</evidence>
<dbReference type="HOGENOM" id="CLU_078288_0_0_1"/>
<sequence>STRIASGIQAVAKHHQARRVCFESLTRCCISVLSRATSHSMPTSVWKSSVGAARRGPIKAYLPYRGGQSEVGKKTGLIIPQVERKSDGFEPFEEVLRRMDAATPLRPKRKKSIVPDVNLEYDEEDGEVLMLDSPVNNFAGICLLSTPTTLNGVGLTGHPVACTFDVEFDRIPSPKHRLQSKANYSPGSLNLSKSISRRDVEPESDSPDEGGGYDDGGQGNVDMNMDDGNGSFNDYGPQESSPS</sequence>